<dbReference type="Proteomes" id="UP000076577">
    <property type="component" value="Unassembled WGS sequence"/>
</dbReference>
<name>A0A165TLB8_9HYPH</name>
<evidence type="ECO:0000313" key="1">
    <source>
        <dbReference type="EMBL" id="KZL06156.1"/>
    </source>
</evidence>
<dbReference type="PATRIC" id="fig|989403.3.peg.4675"/>
<proteinExistence type="predicted"/>
<accession>A0A165TLB8</accession>
<dbReference type="AlphaFoldDB" id="A0A165TLB8"/>
<evidence type="ECO:0000313" key="2">
    <source>
        <dbReference type="Proteomes" id="UP000076577"/>
    </source>
</evidence>
<dbReference type="EMBL" id="LMCB01000147">
    <property type="protein sequence ID" value="KZL06156.1"/>
    <property type="molecule type" value="Genomic_DNA"/>
</dbReference>
<keyword evidence="2" id="KW-1185">Reference proteome</keyword>
<gene>
    <name evidence="1" type="ORF">PsAD2_04273</name>
</gene>
<organism evidence="1 2">
    <name type="scientific">Pseudovibrio axinellae</name>
    <dbReference type="NCBI Taxonomy" id="989403"/>
    <lineage>
        <taxon>Bacteria</taxon>
        <taxon>Pseudomonadati</taxon>
        <taxon>Pseudomonadota</taxon>
        <taxon>Alphaproteobacteria</taxon>
        <taxon>Hyphomicrobiales</taxon>
        <taxon>Stappiaceae</taxon>
        <taxon>Pseudovibrio</taxon>
    </lineage>
</organism>
<protein>
    <submittedName>
        <fullName evidence="1">Uncharacterized protein</fullName>
    </submittedName>
</protein>
<comment type="caution">
    <text evidence="1">The sequence shown here is derived from an EMBL/GenBank/DDBJ whole genome shotgun (WGS) entry which is preliminary data.</text>
</comment>
<reference evidence="1 2" key="1">
    <citation type="journal article" date="2016" name="Front. Microbiol.">
        <title>Comparative Genomic Analysis Reveals a Diverse Repertoire of Genes Involved in Prokaryote-Eukaryote Interactions within the Pseudovibrio Genus.</title>
        <authorList>
            <person name="Romano S."/>
            <person name="Fernandez-Guerra A."/>
            <person name="Reen F.J."/>
            <person name="Glockner F.O."/>
            <person name="Crowley S.P."/>
            <person name="O'Sullivan O."/>
            <person name="Cotter P.D."/>
            <person name="Adams C."/>
            <person name="Dobson A.D."/>
            <person name="O'Gara F."/>
        </authorList>
    </citation>
    <scope>NUCLEOTIDE SEQUENCE [LARGE SCALE GENOMIC DNA]</scope>
    <source>
        <strain evidence="1 2">Ad2</strain>
    </source>
</reference>
<sequence>MDQAFEHSDTVLIRTPEGNVFAIGNSQENDLPGQDNTVTFDYALVSSPPPAPIVAQEDIKTASIEFEMQGFDLETGQVKQAEFPWEIEAAGADFKFAYNGNHPTEDVNAVLFQNQSPENPVEIAFLDEVGLHSLTQVDVDNATFTTGLIGQAFEYSDTVLIRTPEGNVFAIGNSQENDLPGQDNTVTFDYSDITDFL</sequence>